<dbReference type="InterPro" id="IPR050780">
    <property type="entry name" value="Mucin_vWF_Thrombospondin_sf"/>
</dbReference>
<dbReference type="GO" id="GO:0005615">
    <property type="term" value="C:extracellular space"/>
    <property type="evidence" value="ECO:0007669"/>
    <property type="project" value="TreeGrafter"/>
</dbReference>
<dbReference type="GO" id="GO:0031012">
    <property type="term" value="C:extracellular matrix"/>
    <property type="evidence" value="ECO:0007669"/>
    <property type="project" value="TreeGrafter"/>
</dbReference>
<dbReference type="OrthoDB" id="5945029at2759"/>
<protein>
    <recommendedName>
        <fullName evidence="3">VWFD domain-containing protein</fullName>
    </recommendedName>
</protein>
<reference evidence="4" key="1">
    <citation type="thesis" date="2020" institute="ProQuest LLC" country="789 East Eisenhower Parkway, Ann Arbor, MI, USA">
        <title>Comparative Genomics and Chromosome Evolution.</title>
        <authorList>
            <person name="Mudd A.B."/>
        </authorList>
    </citation>
    <scope>NUCLEOTIDE SEQUENCE</scope>
    <source>
        <strain evidence="4">Female2</strain>
        <tissue evidence="4">Blood</tissue>
    </source>
</reference>
<name>A0A8T2IPF8_9PIPI</name>
<proteinExistence type="predicted"/>
<dbReference type="Proteomes" id="UP000812440">
    <property type="component" value="Chromosome 7"/>
</dbReference>
<keyword evidence="2" id="KW-0325">Glycoprotein</keyword>
<keyword evidence="1" id="KW-1015">Disulfide bond</keyword>
<dbReference type="PANTHER" id="PTHR11339:SF244">
    <property type="entry name" value="IGGFC-BINDING PROTEIN"/>
    <property type="match status" value="1"/>
</dbReference>
<dbReference type="AlphaFoldDB" id="A0A8T2IPF8"/>
<dbReference type="PROSITE" id="PS51233">
    <property type="entry name" value="VWFD"/>
    <property type="match status" value="1"/>
</dbReference>
<dbReference type="EMBL" id="JAACNH010000008">
    <property type="protein sequence ID" value="KAG8433673.1"/>
    <property type="molecule type" value="Genomic_DNA"/>
</dbReference>
<keyword evidence="5" id="KW-1185">Reference proteome</keyword>
<evidence type="ECO:0000259" key="3">
    <source>
        <dbReference type="PROSITE" id="PS51233"/>
    </source>
</evidence>
<evidence type="ECO:0000313" key="5">
    <source>
        <dbReference type="Proteomes" id="UP000812440"/>
    </source>
</evidence>
<evidence type="ECO:0000313" key="4">
    <source>
        <dbReference type="EMBL" id="KAG8433673.1"/>
    </source>
</evidence>
<dbReference type="SMART" id="SM00216">
    <property type="entry name" value="VWD"/>
    <property type="match status" value="1"/>
</dbReference>
<feature type="domain" description="VWFD" evidence="3">
    <location>
        <begin position="24"/>
        <end position="204"/>
    </location>
</feature>
<dbReference type="InterPro" id="IPR001846">
    <property type="entry name" value="VWF_type-D"/>
</dbReference>
<organism evidence="4 5">
    <name type="scientific">Hymenochirus boettgeri</name>
    <name type="common">Congo dwarf clawed frog</name>
    <dbReference type="NCBI Taxonomy" id="247094"/>
    <lineage>
        <taxon>Eukaryota</taxon>
        <taxon>Metazoa</taxon>
        <taxon>Chordata</taxon>
        <taxon>Craniata</taxon>
        <taxon>Vertebrata</taxon>
        <taxon>Euteleostomi</taxon>
        <taxon>Amphibia</taxon>
        <taxon>Batrachia</taxon>
        <taxon>Anura</taxon>
        <taxon>Pipoidea</taxon>
        <taxon>Pipidae</taxon>
        <taxon>Pipinae</taxon>
        <taxon>Hymenochirus</taxon>
    </lineage>
</organism>
<accession>A0A8T2IPF8</accession>
<evidence type="ECO:0000256" key="2">
    <source>
        <dbReference type="ARBA" id="ARBA00023180"/>
    </source>
</evidence>
<sequence>MKCRTKETCKIQDGNPVCVPDFTGTCWAWGDPHYHTFDGYNFDFQGTCTYILSKYIGNDTSLVPFIIEEKNDNRGSQAVSFVRTVNIYMYDYKISILKGEFGKVRINDVITNLPVTLLDGKVSVSISGANAVVRTDFGLQVTYEYNWHVVVTLSSSYYGTTGGLCGNFNQNINDELTTANGNKVTTIIEWAKTWKINDRDPFCWDFCPGTAQHVMTIKRTLMAVISSVASSASCKWTFQECHPKSTRQLL</sequence>
<dbReference type="PANTHER" id="PTHR11339">
    <property type="entry name" value="EXTRACELLULAR MATRIX GLYCOPROTEIN RELATED"/>
    <property type="match status" value="1"/>
</dbReference>
<comment type="caution">
    <text evidence="4">The sequence shown here is derived from an EMBL/GenBank/DDBJ whole genome shotgun (WGS) entry which is preliminary data.</text>
</comment>
<gene>
    <name evidence="4" type="ORF">GDO86_012138</name>
</gene>
<evidence type="ECO:0000256" key="1">
    <source>
        <dbReference type="ARBA" id="ARBA00023157"/>
    </source>
</evidence>
<dbReference type="Pfam" id="PF00094">
    <property type="entry name" value="VWD"/>
    <property type="match status" value="1"/>
</dbReference>